<comment type="caution">
    <text evidence="6">The sequence shown here is derived from an EMBL/GenBank/DDBJ whole genome shotgun (WGS) entry which is preliminary data.</text>
</comment>
<name>A0AA45WVU3_9CLOT</name>
<comment type="similarity">
    <text evidence="1">Belongs to the LysR transcriptional regulatory family.</text>
</comment>
<keyword evidence="4" id="KW-0804">Transcription</keyword>
<dbReference type="CDD" id="cd00090">
    <property type="entry name" value="HTH_ARSR"/>
    <property type="match status" value="1"/>
</dbReference>
<dbReference type="PANTHER" id="PTHR30126:SF39">
    <property type="entry name" value="HTH-TYPE TRANSCRIPTIONAL REGULATOR CYSL"/>
    <property type="match status" value="1"/>
</dbReference>
<evidence type="ECO:0000256" key="2">
    <source>
        <dbReference type="ARBA" id="ARBA00023015"/>
    </source>
</evidence>
<dbReference type="InterPro" id="IPR011991">
    <property type="entry name" value="ArsR-like_HTH"/>
</dbReference>
<dbReference type="AlphaFoldDB" id="A0AA45WVU3"/>
<gene>
    <name evidence="6" type="ORF">SAMN06296020_105244</name>
</gene>
<keyword evidence="2" id="KW-0805">Transcription regulation</keyword>
<dbReference type="EMBL" id="FXUF01000005">
    <property type="protein sequence ID" value="SMP55405.1"/>
    <property type="molecule type" value="Genomic_DNA"/>
</dbReference>
<dbReference type="SMART" id="SM00418">
    <property type="entry name" value="HTH_ARSR"/>
    <property type="match status" value="1"/>
</dbReference>
<organism evidence="6 7">
    <name type="scientific">Anoxynatronum buryatiense</name>
    <dbReference type="NCBI Taxonomy" id="489973"/>
    <lineage>
        <taxon>Bacteria</taxon>
        <taxon>Bacillati</taxon>
        <taxon>Bacillota</taxon>
        <taxon>Clostridia</taxon>
        <taxon>Eubacteriales</taxon>
        <taxon>Clostridiaceae</taxon>
        <taxon>Anoxynatronum</taxon>
    </lineage>
</organism>
<dbReference type="Pfam" id="PF03466">
    <property type="entry name" value="LysR_substrate"/>
    <property type="match status" value="1"/>
</dbReference>
<dbReference type="InterPro" id="IPR001845">
    <property type="entry name" value="HTH_ArsR_DNA-bd_dom"/>
</dbReference>
<dbReference type="PROSITE" id="PS50931">
    <property type="entry name" value="HTH_LYSR"/>
    <property type="match status" value="1"/>
</dbReference>
<dbReference type="Gene3D" id="3.40.190.290">
    <property type="match status" value="1"/>
</dbReference>
<proteinExistence type="inferred from homology"/>
<evidence type="ECO:0000256" key="3">
    <source>
        <dbReference type="ARBA" id="ARBA00023125"/>
    </source>
</evidence>
<dbReference type="Gene3D" id="1.10.10.10">
    <property type="entry name" value="Winged helix-like DNA-binding domain superfamily/Winged helix DNA-binding domain"/>
    <property type="match status" value="1"/>
</dbReference>
<dbReference type="InterPro" id="IPR000847">
    <property type="entry name" value="LysR_HTH_N"/>
</dbReference>
<dbReference type="SUPFAM" id="SSF53850">
    <property type="entry name" value="Periplasmic binding protein-like II"/>
    <property type="match status" value="1"/>
</dbReference>
<dbReference type="Proteomes" id="UP001158066">
    <property type="component" value="Unassembled WGS sequence"/>
</dbReference>
<reference evidence="6" key="1">
    <citation type="submission" date="2017-05" db="EMBL/GenBank/DDBJ databases">
        <authorList>
            <person name="Varghese N."/>
            <person name="Submissions S."/>
        </authorList>
    </citation>
    <scope>NUCLEOTIDE SEQUENCE</scope>
    <source>
        <strain evidence="6">Su22</strain>
    </source>
</reference>
<dbReference type="GO" id="GO:0003700">
    <property type="term" value="F:DNA-binding transcription factor activity"/>
    <property type="evidence" value="ECO:0007669"/>
    <property type="project" value="InterPro"/>
</dbReference>
<evidence type="ECO:0000256" key="4">
    <source>
        <dbReference type="ARBA" id="ARBA00023163"/>
    </source>
</evidence>
<dbReference type="InterPro" id="IPR005119">
    <property type="entry name" value="LysR_subst-bd"/>
</dbReference>
<dbReference type="Pfam" id="PF00126">
    <property type="entry name" value="HTH_1"/>
    <property type="match status" value="1"/>
</dbReference>
<feature type="domain" description="HTH lysR-type" evidence="5">
    <location>
        <begin position="36"/>
        <end position="72"/>
    </location>
</feature>
<evidence type="ECO:0000313" key="6">
    <source>
        <dbReference type="EMBL" id="SMP55405.1"/>
    </source>
</evidence>
<sequence length="309" mass="34740">MPEEMTRSKERSNGLNLVRLRVLTLIEEGCRLSEIADHLSMTQPAVSFHMKKLEEETGLELYHRVHQRVLLTDAGKGLAVYAQKMSALSDQTIRYVQQFKNLSRGQLTIGSSHVPAAYILPHLIGSFRNVHPDIYLQLKVKTSAVILSMLRENQVDLAFLMAQKIDDADLEGISILEDELMLILPPSHALVQKPVITVADLQKETLILHDTSSTTRILFDEWMKEHHLLLQGSLELGSAEALKEAVEAGLGISVLSSSAVKREVKARRLVTRPLPKPIKKHAICLVYLKHMPRSPAFNAFIEMVCRQSF</sequence>
<dbReference type="RefSeq" id="WP_283409159.1">
    <property type="nucleotide sequence ID" value="NZ_FXUF01000005.1"/>
</dbReference>
<dbReference type="PRINTS" id="PR00039">
    <property type="entry name" value="HTHLYSR"/>
</dbReference>
<keyword evidence="7" id="KW-1185">Reference proteome</keyword>
<dbReference type="SUPFAM" id="SSF46785">
    <property type="entry name" value="Winged helix' DNA-binding domain"/>
    <property type="match status" value="1"/>
</dbReference>
<dbReference type="InterPro" id="IPR036388">
    <property type="entry name" value="WH-like_DNA-bd_sf"/>
</dbReference>
<keyword evidence="3" id="KW-0238">DNA-binding</keyword>
<dbReference type="PANTHER" id="PTHR30126">
    <property type="entry name" value="HTH-TYPE TRANSCRIPTIONAL REGULATOR"/>
    <property type="match status" value="1"/>
</dbReference>
<dbReference type="GO" id="GO:0000976">
    <property type="term" value="F:transcription cis-regulatory region binding"/>
    <property type="evidence" value="ECO:0007669"/>
    <property type="project" value="TreeGrafter"/>
</dbReference>
<evidence type="ECO:0000313" key="7">
    <source>
        <dbReference type="Proteomes" id="UP001158066"/>
    </source>
</evidence>
<evidence type="ECO:0000256" key="1">
    <source>
        <dbReference type="ARBA" id="ARBA00009437"/>
    </source>
</evidence>
<accession>A0AA45WVU3</accession>
<evidence type="ECO:0000259" key="5">
    <source>
        <dbReference type="PROSITE" id="PS50931"/>
    </source>
</evidence>
<protein>
    <submittedName>
        <fullName evidence="6">Transcriptional regulator, LysR family</fullName>
    </submittedName>
</protein>
<dbReference type="InterPro" id="IPR036390">
    <property type="entry name" value="WH_DNA-bd_sf"/>
</dbReference>